<dbReference type="InterPro" id="IPR036059">
    <property type="entry name" value="TldD/PmbA_sf"/>
</dbReference>
<keyword evidence="3" id="KW-0378">Hydrolase</keyword>
<gene>
    <name evidence="3" type="ORF">SAMN05421819_3805</name>
</gene>
<reference evidence="3 4" key="1">
    <citation type="submission" date="2016-10" db="EMBL/GenBank/DDBJ databases">
        <authorList>
            <person name="de Groot N.N."/>
        </authorList>
    </citation>
    <scope>NUCLEOTIDE SEQUENCE [LARGE SCALE GENOMIC DNA]</scope>
    <source>
        <strain evidence="3 4">DSM 22489</strain>
    </source>
</reference>
<accession>A0A1H6BL95</accession>
<dbReference type="Proteomes" id="UP000236728">
    <property type="component" value="Unassembled WGS sequence"/>
</dbReference>
<keyword evidence="4" id="KW-1185">Reference proteome</keyword>
<evidence type="ECO:0000313" key="3">
    <source>
        <dbReference type="EMBL" id="SEG61412.1"/>
    </source>
</evidence>
<dbReference type="OrthoDB" id="104160at2"/>
<evidence type="ECO:0000259" key="2">
    <source>
        <dbReference type="Pfam" id="PF19289"/>
    </source>
</evidence>
<dbReference type="AlphaFoldDB" id="A0A1H6BL95"/>
<dbReference type="GO" id="GO:0008237">
    <property type="term" value="F:metallopeptidase activity"/>
    <property type="evidence" value="ECO:0007669"/>
    <property type="project" value="InterPro"/>
</dbReference>
<protein>
    <submittedName>
        <fullName evidence="3">Predicted Zn-dependent protease or its inactivated homolog</fullName>
    </submittedName>
</protein>
<feature type="chain" id="PRO_5009293856" evidence="1">
    <location>
        <begin position="22"/>
        <end position="571"/>
    </location>
</feature>
<dbReference type="InterPro" id="IPR045569">
    <property type="entry name" value="Metalloprtase-TldD/E_C"/>
</dbReference>
<keyword evidence="3" id="KW-0645">Protease</keyword>
<dbReference type="SUPFAM" id="SSF111283">
    <property type="entry name" value="Putative modulator of DNA gyrase, PmbA/TldD"/>
    <property type="match status" value="1"/>
</dbReference>
<evidence type="ECO:0000313" key="4">
    <source>
        <dbReference type="Proteomes" id="UP000236728"/>
    </source>
</evidence>
<dbReference type="GO" id="GO:0006508">
    <property type="term" value="P:proteolysis"/>
    <property type="evidence" value="ECO:0007669"/>
    <property type="project" value="UniProtKB-KW"/>
</dbReference>
<name>A0A1H6BL95_9BACT</name>
<sequence>MKFASSLAATLIVFGAYGAVAQKKAATPFQCDDCDGAQVAHVLKGPQIKPLTDPILAAMQDELEREKTELVLPGMQRPYFIAYRLEDIQSYDATASYGALTGENERRQRVVRVELRIGDYVSDSSSARGDGTLELAPGDDDAAALKFALWTATDDAYKAALRAYAAKQAALKNFQTPPTANDFTPAKPITHIEPLHTLVLDRAEWKKRIIEASGLYATAPEVKSFADQVQYSNANVHAIVVNRYTVDTDGAAMRTGYSSYSDQIAVGGQAPDGMELGRANGSSAATASGLESAASLHKRAIDNLRSFNELRLAPVVDSEDYHGPVLFSGDAAADVFNRLFIPNVEADRPDMGTTARTQGAYQSSWKSPVLPTFLSVVDDPTMKTFEGKTLVGSYEVDDEGQPVAPVDVVEHGKLINYLVGREPVKDFPVSNGHGRAALGQGAHSKAGIIVVKSAQPLTAEQMHAKLLALAKDQQRDVYEVETLVGDLVPRLLYRVSPSGKRTLVRGAVFDELDQRALRSEVIAAGGKPYVAQTATPVPETTIVPELLFADIAVKRATQEQAKLPYYAPPGN</sequence>
<evidence type="ECO:0000256" key="1">
    <source>
        <dbReference type="SAM" id="SignalP"/>
    </source>
</evidence>
<proteinExistence type="predicted"/>
<dbReference type="Pfam" id="PF19289">
    <property type="entry name" value="PmbA_TldD_3rd"/>
    <property type="match status" value="1"/>
</dbReference>
<dbReference type="EMBL" id="FNVA01000007">
    <property type="protein sequence ID" value="SEG61412.1"/>
    <property type="molecule type" value="Genomic_DNA"/>
</dbReference>
<organism evidence="3 4">
    <name type="scientific">Bryocella elongata</name>
    <dbReference type="NCBI Taxonomy" id="863522"/>
    <lineage>
        <taxon>Bacteria</taxon>
        <taxon>Pseudomonadati</taxon>
        <taxon>Acidobacteriota</taxon>
        <taxon>Terriglobia</taxon>
        <taxon>Terriglobales</taxon>
        <taxon>Acidobacteriaceae</taxon>
        <taxon>Bryocella</taxon>
    </lineage>
</organism>
<keyword evidence="1" id="KW-0732">Signal</keyword>
<dbReference type="RefSeq" id="WP_103934656.1">
    <property type="nucleotide sequence ID" value="NZ_FNVA01000007.1"/>
</dbReference>
<feature type="domain" description="Metalloprotease TldD/E C-terminal" evidence="2">
    <location>
        <begin position="324"/>
        <end position="453"/>
    </location>
</feature>
<feature type="signal peptide" evidence="1">
    <location>
        <begin position="1"/>
        <end position="21"/>
    </location>
</feature>